<name>A0A5N5J1F3_9ROSI</name>
<reference evidence="3" key="1">
    <citation type="journal article" date="2019" name="Gigascience">
        <title>De novo genome assembly of the endangered Acer yangbiense, a plant species with extremely small populations endemic to Yunnan Province, China.</title>
        <authorList>
            <person name="Yang J."/>
            <person name="Wariss H.M."/>
            <person name="Tao L."/>
            <person name="Zhang R."/>
            <person name="Yun Q."/>
            <person name="Hollingsworth P."/>
            <person name="Dao Z."/>
            <person name="Luo G."/>
            <person name="Guo H."/>
            <person name="Ma Y."/>
            <person name="Sun W."/>
        </authorList>
    </citation>
    <scope>NUCLEOTIDE SEQUENCE [LARGE SCALE GENOMIC DNA]</scope>
    <source>
        <strain evidence="3">cv. br00</strain>
    </source>
</reference>
<protein>
    <submittedName>
        <fullName evidence="2">Uncharacterized protein</fullName>
    </submittedName>
</protein>
<dbReference type="EMBL" id="VDCV01000019">
    <property type="protein sequence ID" value="KAB5512662.1"/>
    <property type="molecule type" value="Genomic_DNA"/>
</dbReference>
<dbReference type="AlphaFoldDB" id="A0A5N5J1F3"/>
<dbReference type="PANTHER" id="PTHR33834:SF2">
    <property type="entry name" value="SIGNALING PEPTIDE TAXIMIN 1"/>
    <property type="match status" value="1"/>
</dbReference>
<sequence length="90" mass="9636">MCCGDGDCRPLGFLLGLPFAFLCLIISVVGVIIWIVGFVLSSLTIILYVAIILYLSLLSLRDSDNRTGSGVNQGPHSCHGVVHFSDSLLI</sequence>
<feature type="transmembrane region" description="Helical" evidence="1">
    <location>
        <begin position="42"/>
        <end position="60"/>
    </location>
</feature>
<organism evidence="2 3">
    <name type="scientific">Salix brachista</name>
    <dbReference type="NCBI Taxonomy" id="2182728"/>
    <lineage>
        <taxon>Eukaryota</taxon>
        <taxon>Viridiplantae</taxon>
        <taxon>Streptophyta</taxon>
        <taxon>Embryophyta</taxon>
        <taxon>Tracheophyta</taxon>
        <taxon>Spermatophyta</taxon>
        <taxon>Magnoliopsida</taxon>
        <taxon>eudicotyledons</taxon>
        <taxon>Gunneridae</taxon>
        <taxon>Pentapetalae</taxon>
        <taxon>rosids</taxon>
        <taxon>fabids</taxon>
        <taxon>Malpighiales</taxon>
        <taxon>Salicaceae</taxon>
        <taxon>Saliceae</taxon>
        <taxon>Salix</taxon>
    </lineage>
</organism>
<keyword evidence="3" id="KW-1185">Reference proteome</keyword>
<proteinExistence type="predicted"/>
<dbReference type="Proteomes" id="UP000326939">
    <property type="component" value="Chromosome 19"/>
</dbReference>
<feature type="transmembrane region" description="Helical" evidence="1">
    <location>
        <begin position="12"/>
        <end position="36"/>
    </location>
</feature>
<keyword evidence="1" id="KW-0812">Transmembrane</keyword>
<dbReference type="PANTHER" id="PTHR33834">
    <property type="entry name" value="SIGNALING PEPTIDE TAXIMIN 2"/>
    <property type="match status" value="1"/>
</dbReference>
<keyword evidence="1" id="KW-1133">Transmembrane helix</keyword>
<accession>A0A5N5J1F3</accession>
<keyword evidence="1" id="KW-0472">Membrane</keyword>
<evidence type="ECO:0000313" key="3">
    <source>
        <dbReference type="Proteomes" id="UP000326939"/>
    </source>
</evidence>
<evidence type="ECO:0000313" key="2">
    <source>
        <dbReference type="EMBL" id="KAB5512662.1"/>
    </source>
</evidence>
<dbReference type="InterPro" id="IPR055283">
    <property type="entry name" value="TAXIMIN_1/2"/>
</dbReference>
<gene>
    <name evidence="2" type="ORF">DKX38_029690</name>
</gene>
<comment type="caution">
    <text evidence="2">The sequence shown here is derived from an EMBL/GenBank/DDBJ whole genome shotgun (WGS) entry which is preliminary data.</text>
</comment>
<evidence type="ECO:0000256" key="1">
    <source>
        <dbReference type="SAM" id="Phobius"/>
    </source>
</evidence>